<dbReference type="RefSeq" id="WP_244725453.1">
    <property type="nucleotide sequence ID" value="NZ_JALIRP010000004.1"/>
</dbReference>
<name>A0A9X2B5G6_9BACL</name>
<proteinExistence type="predicted"/>
<accession>A0A9X2B5G6</accession>
<reference evidence="2" key="1">
    <citation type="submission" date="2022-04" db="EMBL/GenBank/DDBJ databases">
        <title>Paenibacillus mangrovi sp. nov., a novel endophytic bacterium isolated from bark of Kandelia candel.</title>
        <authorList>
            <person name="Tuo L."/>
        </authorList>
    </citation>
    <scope>NUCLEOTIDE SEQUENCE</scope>
    <source>
        <strain evidence="2">KQZ6P-2</strain>
    </source>
</reference>
<evidence type="ECO:0000256" key="1">
    <source>
        <dbReference type="SAM" id="MobiDB-lite"/>
    </source>
</evidence>
<feature type="compositionally biased region" description="Polar residues" evidence="1">
    <location>
        <begin position="61"/>
        <end position="70"/>
    </location>
</feature>
<evidence type="ECO:0000313" key="3">
    <source>
        <dbReference type="Proteomes" id="UP001139347"/>
    </source>
</evidence>
<sequence length="70" mass="7943">MENDVEYLLFLVNAKNGQVGAAQAKPDGRKPEPGGWNRIQIEVDDLYNHPKSNKKEELTNENEASFIRNT</sequence>
<keyword evidence="3" id="KW-1185">Reference proteome</keyword>
<dbReference type="Proteomes" id="UP001139347">
    <property type="component" value="Unassembled WGS sequence"/>
</dbReference>
<dbReference type="EMBL" id="JALIRP010000004">
    <property type="protein sequence ID" value="MCJ8012662.1"/>
    <property type="molecule type" value="Genomic_DNA"/>
</dbReference>
<organism evidence="2 3">
    <name type="scientific">Paenibacillus mangrovi</name>
    <dbReference type="NCBI Taxonomy" id="2931978"/>
    <lineage>
        <taxon>Bacteria</taxon>
        <taxon>Bacillati</taxon>
        <taxon>Bacillota</taxon>
        <taxon>Bacilli</taxon>
        <taxon>Bacillales</taxon>
        <taxon>Paenibacillaceae</taxon>
        <taxon>Paenibacillus</taxon>
    </lineage>
</organism>
<comment type="caution">
    <text evidence="2">The sequence shown here is derived from an EMBL/GenBank/DDBJ whole genome shotgun (WGS) entry which is preliminary data.</text>
</comment>
<evidence type="ECO:0000313" key="2">
    <source>
        <dbReference type="EMBL" id="MCJ8012662.1"/>
    </source>
</evidence>
<protein>
    <submittedName>
        <fullName evidence="2">Uncharacterized protein</fullName>
    </submittedName>
</protein>
<feature type="region of interest" description="Disordered" evidence="1">
    <location>
        <begin position="47"/>
        <end position="70"/>
    </location>
</feature>
<dbReference type="AlphaFoldDB" id="A0A9X2B5G6"/>
<gene>
    <name evidence="2" type="ORF">MUG84_13065</name>
</gene>